<feature type="transmembrane region" description="Helical" evidence="6">
    <location>
        <begin position="125"/>
        <end position="144"/>
    </location>
</feature>
<evidence type="ECO:0000313" key="9">
    <source>
        <dbReference type="Proteomes" id="UP000553059"/>
    </source>
</evidence>
<feature type="transmembrane region" description="Helical" evidence="6">
    <location>
        <begin position="156"/>
        <end position="179"/>
    </location>
</feature>
<dbReference type="PROSITE" id="PS50850">
    <property type="entry name" value="MFS"/>
    <property type="match status" value="1"/>
</dbReference>
<dbReference type="InterPro" id="IPR005829">
    <property type="entry name" value="Sugar_transporter_CS"/>
</dbReference>
<feature type="transmembrane region" description="Helical" evidence="6">
    <location>
        <begin position="299"/>
        <end position="320"/>
    </location>
</feature>
<organism evidence="8 9">
    <name type="scientific">Desulfitobacterium dehalogenans</name>
    <dbReference type="NCBI Taxonomy" id="36854"/>
    <lineage>
        <taxon>Bacteria</taxon>
        <taxon>Bacillati</taxon>
        <taxon>Bacillota</taxon>
        <taxon>Clostridia</taxon>
        <taxon>Eubacteriales</taxon>
        <taxon>Desulfitobacteriaceae</taxon>
        <taxon>Desulfitobacterium</taxon>
    </lineage>
</organism>
<dbReference type="InterPro" id="IPR036259">
    <property type="entry name" value="MFS_trans_sf"/>
</dbReference>
<dbReference type="PANTHER" id="PTHR23508">
    <property type="entry name" value="CARBOXYLIC ACID TRANSPORTER PROTEIN HOMOLOG"/>
    <property type="match status" value="1"/>
</dbReference>
<sequence>MKTSLNSNTIKIKNNYFDGLKVTRKHLLLFILVASSYFFEVFDNAIFGYTAPSLMVSMNVDTTAVATITSLYYLGNTIGGIFGGILSDIIGRRKTILISTILFSLGTLIDAVTTNIAVFTIGRTITGFGVMSMLVVTITYMAELSPKESRGKWEGIISGIGYIAVPLVGVICSLILPLHPEAWRYVYYLGSLGLVVFFISIFALKESPRWLMSRGRMTEAEAVVSSLTGIPVDLSEVKTVAHKKEKISAVIGEMFSPLYIKRTIVLIICLSCGVVSLQIVAPWITTLLKMSGFSTRESLLLSTIFSCGIPLGMFVAGIFSDKGGRKIPIVAFGIFYAIVMILMVYLMGNFWLIAVFGILMNISALARNFIIHPYVAESYPTKIRNSVTGLLNGISRFASSGAQLVVPMLFAGWGLGGVFGFAAALSVCGSLVVFIFGWRSAHVSLEDINENFTGEGAGSGSVGARA</sequence>
<dbReference type="GO" id="GO:0046943">
    <property type="term" value="F:carboxylic acid transmembrane transporter activity"/>
    <property type="evidence" value="ECO:0007669"/>
    <property type="project" value="TreeGrafter"/>
</dbReference>
<comment type="caution">
    <text evidence="8">The sequence shown here is derived from an EMBL/GenBank/DDBJ whole genome shotgun (WGS) entry which is preliminary data.</text>
</comment>
<keyword evidence="3 6" id="KW-0812">Transmembrane</keyword>
<evidence type="ECO:0000259" key="7">
    <source>
        <dbReference type="PROSITE" id="PS50850"/>
    </source>
</evidence>
<feature type="transmembrane region" description="Helical" evidence="6">
    <location>
        <begin position="97"/>
        <end position="119"/>
    </location>
</feature>
<feature type="domain" description="Major facilitator superfamily (MFS) profile" evidence="7">
    <location>
        <begin position="29"/>
        <end position="441"/>
    </location>
</feature>
<feature type="transmembrane region" description="Helical" evidence="6">
    <location>
        <begin position="419"/>
        <end position="438"/>
    </location>
</feature>
<dbReference type="PROSITE" id="PS00216">
    <property type="entry name" value="SUGAR_TRANSPORT_1"/>
    <property type="match status" value="1"/>
</dbReference>
<evidence type="ECO:0000256" key="6">
    <source>
        <dbReference type="SAM" id="Phobius"/>
    </source>
</evidence>
<feature type="transmembrane region" description="Helical" evidence="6">
    <location>
        <begin position="264"/>
        <end position="284"/>
    </location>
</feature>
<dbReference type="Pfam" id="PF00083">
    <property type="entry name" value="Sugar_tr"/>
    <property type="match status" value="1"/>
</dbReference>
<keyword evidence="4 6" id="KW-1133">Transmembrane helix</keyword>
<name>A0A7C7DAL5_9FIRM</name>
<dbReference type="EMBL" id="DUTF01000268">
    <property type="protein sequence ID" value="HHY27519.1"/>
    <property type="molecule type" value="Genomic_DNA"/>
</dbReference>
<dbReference type="GO" id="GO:0005886">
    <property type="term" value="C:plasma membrane"/>
    <property type="evidence" value="ECO:0007669"/>
    <property type="project" value="UniProtKB-SubCell"/>
</dbReference>
<evidence type="ECO:0000256" key="1">
    <source>
        <dbReference type="ARBA" id="ARBA00004651"/>
    </source>
</evidence>
<feature type="transmembrane region" description="Helical" evidence="6">
    <location>
        <begin position="27"/>
        <end position="51"/>
    </location>
</feature>
<evidence type="ECO:0000256" key="4">
    <source>
        <dbReference type="ARBA" id="ARBA00022989"/>
    </source>
</evidence>
<reference evidence="8 9" key="1">
    <citation type="journal article" date="2020" name="Biotechnol. Biofuels">
        <title>New insights from the biogas microbiome by comprehensive genome-resolved metagenomics of nearly 1600 species originating from multiple anaerobic digesters.</title>
        <authorList>
            <person name="Campanaro S."/>
            <person name="Treu L."/>
            <person name="Rodriguez-R L.M."/>
            <person name="Kovalovszki A."/>
            <person name="Ziels R.M."/>
            <person name="Maus I."/>
            <person name="Zhu X."/>
            <person name="Kougias P.G."/>
            <person name="Basile A."/>
            <person name="Luo G."/>
            <person name="Schluter A."/>
            <person name="Konstantinidis K.T."/>
            <person name="Angelidaki I."/>
        </authorList>
    </citation>
    <scope>NUCLEOTIDE SEQUENCE [LARGE SCALE GENOMIC DNA]</scope>
    <source>
        <strain evidence="8">AS05jafATM_4</strain>
    </source>
</reference>
<comment type="subcellular location">
    <subcellularLocation>
        <location evidence="1">Cell membrane</location>
        <topology evidence="1">Multi-pass membrane protein</topology>
    </subcellularLocation>
</comment>
<dbReference type="PANTHER" id="PTHR23508:SF10">
    <property type="entry name" value="CARBOXYLIC ACID TRANSPORTER PROTEIN HOMOLOG"/>
    <property type="match status" value="1"/>
</dbReference>
<dbReference type="InterPro" id="IPR005828">
    <property type="entry name" value="MFS_sugar_transport-like"/>
</dbReference>
<evidence type="ECO:0000313" key="8">
    <source>
        <dbReference type="EMBL" id="HHY27519.1"/>
    </source>
</evidence>
<proteinExistence type="predicted"/>
<dbReference type="InterPro" id="IPR020846">
    <property type="entry name" value="MFS_dom"/>
</dbReference>
<evidence type="ECO:0000256" key="3">
    <source>
        <dbReference type="ARBA" id="ARBA00022692"/>
    </source>
</evidence>
<evidence type="ECO:0000256" key="5">
    <source>
        <dbReference type="ARBA" id="ARBA00023136"/>
    </source>
</evidence>
<dbReference type="AlphaFoldDB" id="A0A7C7DAL5"/>
<protein>
    <submittedName>
        <fullName evidence="8">MFS transporter</fullName>
    </submittedName>
</protein>
<feature type="transmembrane region" description="Helical" evidence="6">
    <location>
        <begin position="327"/>
        <end position="345"/>
    </location>
</feature>
<keyword evidence="2" id="KW-0813">Transport</keyword>
<dbReference type="Proteomes" id="UP000553059">
    <property type="component" value="Unassembled WGS sequence"/>
</dbReference>
<feature type="transmembrane region" description="Helical" evidence="6">
    <location>
        <begin position="185"/>
        <end position="204"/>
    </location>
</feature>
<accession>A0A7C7DAL5</accession>
<keyword evidence="5 6" id="KW-0472">Membrane</keyword>
<feature type="transmembrane region" description="Helical" evidence="6">
    <location>
        <begin position="71"/>
        <end position="90"/>
    </location>
</feature>
<gene>
    <name evidence="8" type="ORF">GX523_12430</name>
</gene>
<evidence type="ECO:0000256" key="2">
    <source>
        <dbReference type="ARBA" id="ARBA00022448"/>
    </source>
</evidence>
<dbReference type="Gene3D" id="1.20.1250.20">
    <property type="entry name" value="MFS general substrate transporter like domains"/>
    <property type="match status" value="1"/>
</dbReference>
<dbReference type="SUPFAM" id="SSF103473">
    <property type="entry name" value="MFS general substrate transporter"/>
    <property type="match status" value="1"/>
</dbReference>